<dbReference type="PRINTS" id="PR00344">
    <property type="entry name" value="BCTRLSENSOR"/>
</dbReference>
<feature type="transmembrane region" description="Helical" evidence="14">
    <location>
        <begin position="181"/>
        <end position="200"/>
    </location>
</feature>
<dbReference type="SUPFAM" id="SSF47384">
    <property type="entry name" value="Homodimeric domain of signal transducing histidine kinase"/>
    <property type="match status" value="1"/>
</dbReference>
<evidence type="ECO:0000256" key="6">
    <source>
        <dbReference type="ARBA" id="ARBA00022679"/>
    </source>
</evidence>
<dbReference type="CDD" id="cd00075">
    <property type="entry name" value="HATPase"/>
    <property type="match status" value="1"/>
</dbReference>
<dbReference type="EMBL" id="FOHV01000020">
    <property type="protein sequence ID" value="SET36645.1"/>
    <property type="molecule type" value="Genomic_DNA"/>
</dbReference>
<dbReference type="InterPro" id="IPR050398">
    <property type="entry name" value="HssS/ArlS-like"/>
</dbReference>
<evidence type="ECO:0000313" key="17">
    <source>
        <dbReference type="Proteomes" id="UP000242642"/>
    </source>
</evidence>
<dbReference type="SUPFAM" id="SSF55874">
    <property type="entry name" value="ATPase domain of HSP90 chaperone/DNA topoisomerase II/histidine kinase"/>
    <property type="match status" value="1"/>
</dbReference>
<keyword evidence="6" id="KW-0808">Transferase</keyword>
<dbReference type="STRING" id="1123402.SAMN02583745_02145"/>
<sequence>MNQPTKTVVFYSLRQIVMFAFMLVLLPLLWLSYQAYDGFNELSQKSAEINRNTAIYARRSEVMANVALELERSARQYCILNDSTFANLHLEQKKQFSQMLEAHKPVVNDLRFYTILSQILKRLNNLTCANGLPTEDYRHLLEDLSNTNIELSQATREAIFARGQDLQIAIAQRGSSVGRQALILCFVSFILVLLFTQMIIRPVAKIRMMINVIAEGRKLPAKQFNGPKEMQVLAHRIVWLSERLNWLESQRHEFLRHVSHELKTPLASIREGTELLADQVAGNLTTEQKEVVAILDESGRELQLLIEQLLEYNRQALIDEINLQEVAFAPLIDKAVSSHGLLLNQKNVTISTSLEISNCHADPILLGRVLDNLFSNAVHYGRDNGVIYFKSYLKEQNVILEVANLGTPIPEREREMIFEPFYQGTKQRSGPIKGSGLGLSIAQNALRRMQGELSLVDVEYADVCFVISLPSHA</sequence>
<dbReference type="Gene3D" id="1.10.287.130">
    <property type="match status" value="1"/>
</dbReference>
<evidence type="ECO:0000256" key="11">
    <source>
        <dbReference type="ARBA" id="ARBA00022989"/>
    </source>
</evidence>
<dbReference type="PROSITE" id="PS50109">
    <property type="entry name" value="HIS_KIN"/>
    <property type="match status" value="1"/>
</dbReference>
<dbReference type="InterPro" id="IPR005467">
    <property type="entry name" value="His_kinase_dom"/>
</dbReference>
<organism evidence="16 17">
    <name type="scientific">Thorsellia anophelis DSM 18579</name>
    <dbReference type="NCBI Taxonomy" id="1123402"/>
    <lineage>
        <taxon>Bacteria</taxon>
        <taxon>Pseudomonadati</taxon>
        <taxon>Pseudomonadota</taxon>
        <taxon>Gammaproteobacteria</taxon>
        <taxon>Enterobacterales</taxon>
        <taxon>Thorselliaceae</taxon>
        <taxon>Thorsellia</taxon>
    </lineage>
</organism>
<keyword evidence="12" id="KW-0902">Two-component regulatory system</keyword>
<evidence type="ECO:0000259" key="15">
    <source>
        <dbReference type="PROSITE" id="PS50109"/>
    </source>
</evidence>
<keyword evidence="17" id="KW-1185">Reference proteome</keyword>
<dbReference type="Pfam" id="PF02518">
    <property type="entry name" value="HATPase_c"/>
    <property type="match status" value="1"/>
</dbReference>
<keyword evidence="8" id="KW-0547">Nucleotide-binding</keyword>
<dbReference type="SMART" id="SM00388">
    <property type="entry name" value="HisKA"/>
    <property type="match status" value="1"/>
</dbReference>
<dbReference type="RefSeq" id="WP_093320834.1">
    <property type="nucleotide sequence ID" value="NZ_FOHV01000020.1"/>
</dbReference>
<dbReference type="GO" id="GO:0005886">
    <property type="term" value="C:plasma membrane"/>
    <property type="evidence" value="ECO:0007669"/>
    <property type="project" value="UniProtKB-SubCell"/>
</dbReference>
<name>A0A1I0DVV5_9GAMM</name>
<dbReference type="SMART" id="SM00387">
    <property type="entry name" value="HATPase_c"/>
    <property type="match status" value="1"/>
</dbReference>
<dbReference type="CDD" id="cd00082">
    <property type="entry name" value="HisKA"/>
    <property type="match status" value="1"/>
</dbReference>
<feature type="transmembrane region" description="Helical" evidence="14">
    <location>
        <begin position="16"/>
        <end position="36"/>
    </location>
</feature>
<dbReference type="InterPro" id="IPR036097">
    <property type="entry name" value="HisK_dim/P_sf"/>
</dbReference>
<evidence type="ECO:0000256" key="1">
    <source>
        <dbReference type="ARBA" id="ARBA00000085"/>
    </source>
</evidence>
<evidence type="ECO:0000256" key="9">
    <source>
        <dbReference type="ARBA" id="ARBA00022777"/>
    </source>
</evidence>
<dbReference type="InterPro" id="IPR036890">
    <property type="entry name" value="HATPase_C_sf"/>
</dbReference>
<evidence type="ECO:0000256" key="7">
    <source>
        <dbReference type="ARBA" id="ARBA00022692"/>
    </source>
</evidence>
<feature type="domain" description="Histidine kinase" evidence="15">
    <location>
        <begin position="257"/>
        <end position="473"/>
    </location>
</feature>
<reference evidence="17" key="1">
    <citation type="submission" date="2016-10" db="EMBL/GenBank/DDBJ databases">
        <authorList>
            <person name="Varghese N."/>
            <person name="Submissions S."/>
        </authorList>
    </citation>
    <scope>NUCLEOTIDE SEQUENCE [LARGE SCALE GENOMIC DNA]</scope>
    <source>
        <strain evidence="17">DSM 18579</strain>
    </source>
</reference>
<evidence type="ECO:0000256" key="12">
    <source>
        <dbReference type="ARBA" id="ARBA00023012"/>
    </source>
</evidence>
<proteinExistence type="predicted"/>
<accession>A0A1I0DVV5</accession>
<dbReference type="InterPro" id="IPR004358">
    <property type="entry name" value="Sig_transdc_His_kin-like_C"/>
</dbReference>
<dbReference type="InterPro" id="IPR003594">
    <property type="entry name" value="HATPase_dom"/>
</dbReference>
<gene>
    <name evidence="16" type="ORF">SAMN02583745_02145</name>
</gene>
<evidence type="ECO:0000256" key="5">
    <source>
        <dbReference type="ARBA" id="ARBA00022553"/>
    </source>
</evidence>
<dbReference type="Gene3D" id="3.30.565.10">
    <property type="entry name" value="Histidine kinase-like ATPase, C-terminal domain"/>
    <property type="match status" value="1"/>
</dbReference>
<evidence type="ECO:0000256" key="2">
    <source>
        <dbReference type="ARBA" id="ARBA00004651"/>
    </source>
</evidence>
<comment type="catalytic activity">
    <reaction evidence="1">
        <text>ATP + protein L-histidine = ADP + protein N-phospho-L-histidine.</text>
        <dbReference type="EC" id="2.7.13.3"/>
    </reaction>
</comment>
<evidence type="ECO:0000256" key="4">
    <source>
        <dbReference type="ARBA" id="ARBA00022475"/>
    </source>
</evidence>
<keyword evidence="5" id="KW-0597">Phosphoprotein</keyword>
<dbReference type="Proteomes" id="UP000242642">
    <property type="component" value="Unassembled WGS sequence"/>
</dbReference>
<dbReference type="Pfam" id="PF00512">
    <property type="entry name" value="HisKA"/>
    <property type="match status" value="1"/>
</dbReference>
<dbReference type="AlphaFoldDB" id="A0A1I0DVV5"/>
<keyword evidence="7 14" id="KW-0812">Transmembrane</keyword>
<dbReference type="EC" id="2.7.13.3" evidence="3"/>
<keyword evidence="9 16" id="KW-0418">Kinase</keyword>
<comment type="subcellular location">
    <subcellularLocation>
        <location evidence="2">Cell membrane</location>
        <topology evidence="2">Multi-pass membrane protein</topology>
    </subcellularLocation>
</comment>
<dbReference type="PANTHER" id="PTHR45528">
    <property type="entry name" value="SENSOR HISTIDINE KINASE CPXA"/>
    <property type="match status" value="1"/>
</dbReference>
<evidence type="ECO:0000256" key="13">
    <source>
        <dbReference type="ARBA" id="ARBA00023136"/>
    </source>
</evidence>
<evidence type="ECO:0000256" key="14">
    <source>
        <dbReference type="SAM" id="Phobius"/>
    </source>
</evidence>
<dbReference type="GO" id="GO:0005524">
    <property type="term" value="F:ATP binding"/>
    <property type="evidence" value="ECO:0007669"/>
    <property type="project" value="UniProtKB-KW"/>
</dbReference>
<keyword evidence="11 14" id="KW-1133">Transmembrane helix</keyword>
<dbReference type="GO" id="GO:0000155">
    <property type="term" value="F:phosphorelay sensor kinase activity"/>
    <property type="evidence" value="ECO:0007669"/>
    <property type="project" value="InterPro"/>
</dbReference>
<evidence type="ECO:0000256" key="8">
    <source>
        <dbReference type="ARBA" id="ARBA00022741"/>
    </source>
</evidence>
<keyword evidence="13 14" id="KW-0472">Membrane</keyword>
<evidence type="ECO:0000313" key="16">
    <source>
        <dbReference type="EMBL" id="SET36645.1"/>
    </source>
</evidence>
<evidence type="ECO:0000256" key="10">
    <source>
        <dbReference type="ARBA" id="ARBA00022840"/>
    </source>
</evidence>
<dbReference type="OrthoDB" id="9804645at2"/>
<keyword evidence="4" id="KW-1003">Cell membrane</keyword>
<evidence type="ECO:0000256" key="3">
    <source>
        <dbReference type="ARBA" id="ARBA00012438"/>
    </source>
</evidence>
<protein>
    <recommendedName>
        <fullName evidence="3">histidine kinase</fullName>
        <ecNumber evidence="3">2.7.13.3</ecNumber>
    </recommendedName>
</protein>
<dbReference type="InterPro" id="IPR003661">
    <property type="entry name" value="HisK_dim/P_dom"/>
</dbReference>
<keyword evidence="10" id="KW-0067">ATP-binding</keyword>
<dbReference type="PANTHER" id="PTHR45528:SF1">
    <property type="entry name" value="SENSOR HISTIDINE KINASE CPXA"/>
    <property type="match status" value="1"/>
</dbReference>